<protein>
    <submittedName>
        <fullName evidence="2">Uncharacterized protein</fullName>
    </submittedName>
</protein>
<keyword evidence="3" id="KW-1185">Reference proteome</keyword>
<evidence type="ECO:0000256" key="1">
    <source>
        <dbReference type="SAM" id="MobiDB-lite"/>
    </source>
</evidence>
<organism evidence="2 3">
    <name type="scientific">Mycena albidolilacea</name>
    <dbReference type="NCBI Taxonomy" id="1033008"/>
    <lineage>
        <taxon>Eukaryota</taxon>
        <taxon>Fungi</taxon>
        <taxon>Dikarya</taxon>
        <taxon>Basidiomycota</taxon>
        <taxon>Agaricomycotina</taxon>
        <taxon>Agaricomycetes</taxon>
        <taxon>Agaricomycetidae</taxon>
        <taxon>Agaricales</taxon>
        <taxon>Marasmiineae</taxon>
        <taxon>Mycenaceae</taxon>
        <taxon>Mycena</taxon>
    </lineage>
</organism>
<dbReference type="EMBL" id="JARIHO010000035">
    <property type="protein sequence ID" value="KAJ7331508.1"/>
    <property type="molecule type" value="Genomic_DNA"/>
</dbReference>
<comment type="caution">
    <text evidence="2">The sequence shown here is derived from an EMBL/GenBank/DDBJ whole genome shotgun (WGS) entry which is preliminary data.</text>
</comment>
<dbReference type="AlphaFoldDB" id="A0AAD7EJU8"/>
<name>A0AAD7EJU8_9AGAR</name>
<accession>A0AAD7EJU8</accession>
<reference evidence="2" key="1">
    <citation type="submission" date="2023-03" db="EMBL/GenBank/DDBJ databases">
        <title>Massive genome expansion in bonnet fungi (Mycena s.s.) driven by repeated elements and novel gene families across ecological guilds.</title>
        <authorList>
            <consortium name="Lawrence Berkeley National Laboratory"/>
            <person name="Harder C.B."/>
            <person name="Miyauchi S."/>
            <person name="Viragh M."/>
            <person name="Kuo A."/>
            <person name="Thoen E."/>
            <person name="Andreopoulos B."/>
            <person name="Lu D."/>
            <person name="Skrede I."/>
            <person name="Drula E."/>
            <person name="Henrissat B."/>
            <person name="Morin E."/>
            <person name="Kohler A."/>
            <person name="Barry K."/>
            <person name="LaButti K."/>
            <person name="Morin E."/>
            <person name="Salamov A."/>
            <person name="Lipzen A."/>
            <person name="Mereny Z."/>
            <person name="Hegedus B."/>
            <person name="Baldrian P."/>
            <person name="Stursova M."/>
            <person name="Weitz H."/>
            <person name="Taylor A."/>
            <person name="Grigoriev I.V."/>
            <person name="Nagy L.G."/>
            <person name="Martin F."/>
            <person name="Kauserud H."/>
        </authorList>
    </citation>
    <scope>NUCLEOTIDE SEQUENCE</scope>
    <source>
        <strain evidence="2">CBHHK002</strain>
    </source>
</reference>
<feature type="region of interest" description="Disordered" evidence="1">
    <location>
        <begin position="312"/>
        <end position="337"/>
    </location>
</feature>
<dbReference type="Proteomes" id="UP001218218">
    <property type="component" value="Unassembled WGS sequence"/>
</dbReference>
<evidence type="ECO:0000313" key="3">
    <source>
        <dbReference type="Proteomes" id="UP001218218"/>
    </source>
</evidence>
<sequence>MYSHPHRRQLRPLPPRLLPALTAQASRLSLSSHAFHNALLGRLAQAVTQLFGYYVARPFSGLSPLTGLRASFDLAAAAYAYVKQRQASSSTQDVFPTQDVLPRPPSSPSQLCCLTLRAPHPMSPQECCVALSSPRIKSRCPFPVSSIWSNVMGSSRPAGTVHSSPLQCTMFPLPYSPATPPVPPMPKIVHRSPKPVTVPKVAVTPPTSASDSILAFDNEEADHLAPVNGNLEDEDLFERQDEINIAFAKLMGMVMSMDVYHEALKDQTFGLKWDEFYVALDARLMADAYEHYVDWMDRQQTVASFLKRRLSSEEGAGATEGEDLVNTVTRRSKKHKP</sequence>
<evidence type="ECO:0000313" key="2">
    <source>
        <dbReference type="EMBL" id="KAJ7331508.1"/>
    </source>
</evidence>
<gene>
    <name evidence="2" type="ORF">DFH08DRAFT_1021682</name>
</gene>
<proteinExistence type="predicted"/>